<dbReference type="EMBL" id="KZ819322">
    <property type="protein sequence ID" value="PWN23399.1"/>
    <property type="molecule type" value="Genomic_DNA"/>
</dbReference>
<evidence type="ECO:0000256" key="4">
    <source>
        <dbReference type="ARBA" id="ARBA00022643"/>
    </source>
</evidence>
<dbReference type="FunFam" id="3.30.450.20:FF:000064">
    <property type="entry name" value="Vivid PAS protein VVD"/>
    <property type="match status" value="1"/>
</dbReference>
<evidence type="ECO:0000256" key="1">
    <source>
        <dbReference type="ARBA" id="ARBA00022543"/>
    </source>
</evidence>
<dbReference type="AlphaFoldDB" id="A0A316UDW0"/>
<evidence type="ECO:0000256" key="14">
    <source>
        <dbReference type="ARBA" id="ARBA00023170"/>
    </source>
</evidence>
<dbReference type="NCBIfam" id="TIGR00229">
    <property type="entry name" value="sensory_box"/>
    <property type="match status" value="2"/>
</dbReference>
<feature type="domain" description="PAS" evidence="15">
    <location>
        <begin position="245"/>
        <end position="308"/>
    </location>
</feature>
<evidence type="ECO:0000256" key="8">
    <source>
        <dbReference type="ARBA" id="ARBA00022833"/>
    </source>
</evidence>
<keyword evidence="14" id="KW-0675">Receptor</keyword>
<dbReference type="RefSeq" id="XP_025350559.1">
    <property type="nucleotide sequence ID" value="XM_025489921.1"/>
</dbReference>
<dbReference type="InterPro" id="IPR000014">
    <property type="entry name" value="PAS"/>
</dbReference>
<dbReference type="PROSITE" id="PS50112">
    <property type="entry name" value="PAS"/>
    <property type="match status" value="2"/>
</dbReference>
<dbReference type="GO" id="GO:0008270">
    <property type="term" value="F:zinc ion binding"/>
    <property type="evidence" value="ECO:0007669"/>
    <property type="project" value="UniProtKB-KW"/>
</dbReference>
<dbReference type="GO" id="GO:0003677">
    <property type="term" value="F:DNA binding"/>
    <property type="evidence" value="ECO:0007669"/>
    <property type="project" value="UniProtKB-KW"/>
</dbReference>
<keyword evidence="4" id="KW-0288">FMN</keyword>
<keyword evidence="11" id="KW-0238">DNA-binding</keyword>
<keyword evidence="7" id="KW-0863">Zinc-finger</keyword>
<dbReference type="SMART" id="SM00086">
    <property type="entry name" value="PAC"/>
    <property type="match status" value="2"/>
</dbReference>
<dbReference type="PANTHER" id="PTHR47429:SF7">
    <property type="entry name" value="GATA-FACTOR"/>
    <property type="match status" value="1"/>
</dbReference>
<dbReference type="GO" id="GO:0005634">
    <property type="term" value="C:nucleus"/>
    <property type="evidence" value="ECO:0007669"/>
    <property type="project" value="TreeGrafter"/>
</dbReference>
<dbReference type="InterPro" id="IPR001610">
    <property type="entry name" value="PAC"/>
</dbReference>
<feature type="non-terminal residue" evidence="16">
    <location>
        <position position="1"/>
    </location>
</feature>
<evidence type="ECO:0000256" key="10">
    <source>
        <dbReference type="ARBA" id="ARBA00023015"/>
    </source>
</evidence>
<feature type="domain" description="PAS" evidence="15">
    <location>
        <begin position="63"/>
        <end position="85"/>
    </location>
</feature>
<keyword evidence="10" id="KW-0805">Transcription regulation</keyword>
<feature type="non-terminal residue" evidence="16">
    <location>
        <position position="534"/>
    </location>
</feature>
<dbReference type="OrthoDB" id="447251at2759"/>
<accession>A0A316UDW0</accession>
<dbReference type="InterPro" id="IPR035965">
    <property type="entry name" value="PAS-like_dom_sf"/>
</dbReference>
<keyword evidence="5" id="KW-0479">Metal-binding</keyword>
<dbReference type="GeneID" id="37011655"/>
<dbReference type="InterPro" id="IPR013655">
    <property type="entry name" value="PAS_fold_3"/>
</dbReference>
<dbReference type="CDD" id="cd00130">
    <property type="entry name" value="PAS"/>
    <property type="match status" value="2"/>
</dbReference>
<name>A0A316UDW0_9BASI</name>
<dbReference type="SUPFAM" id="SSF55785">
    <property type="entry name" value="PYP-like sensor domain (PAS domain)"/>
    <property type="match status" value="2"/>
</dbReference>
<dbReference type="FunFam" id="3.30.450.20:FF:000092">
    <property type="entry name" value="Related to white collar 1 protein"/>
    <property type="match status" value="1"/>
</dbReference>
<evidence type="ECO:0000256" key="2">
    <source>
        <dbReference type="ARBA" id="ARBA00022606"/>
    </source>
</evidence>
<proteinExistence type="predicted"/>
<gene>
    <name evidence="16" type="ORF">BCV69DRAFT_236421</name>
</gene>
<evidence type="ECO:0000313" key="17">
    <source>
        <dbReference type="Proteomes" id="UP000245942"/>
    </source>
</evidence>
<keyword evidence="9" id="KW-0157">Chromophore</keyword>
<dbReference type="Gene3D" id="3.30.450.20">
    <property type="entry name" value="PAS domain"/>
    <property type="match status" value="2"/>
</dbReference>
<keyword evidence="1" id="KW-0600">Photoreceptor protein</keyword>
<dbReference type="Pfam" id="PF08447">
    <property type="entry name" value="PAS_3"/>
    <property type="match status" value="1"/>
</dbReference>
<organism evidence="16 17">
    <name type="scientific">Pseudomicrostroma glucosiphilum</name>
    <dbReference type="NCBI Taxonomy" id="1684307"/>
    <lineage>
        <taxon>Eukaryota</taxon>
        <taxon>Fungi</taxon>
        <taxon>Dikarya</taxon>
        <taxon>Basidiomycota</taxon>
        <taxon>Ustilaginomycotina</taxon>
        <taxon>Exobasidiomycetes</taxon>
        <taxon>Microstromatales</taxon>
        <taxon>Microstromatales incertae sedis</taxon>
        <taxon>Pseudomicrostroma</taxon>
    </lineage>
</organism>
<dbReference type="GO" id="GO:0009881">
    <property type="term" value="F:photoreceptor activity"/>
    <property type="evidence" value="ECO:0007669"/>
    <property type="project" value="UniProtKB-KW"/>
</dbReference>
<dbReference type="SMART" id="SM00091">
    <property type="entry name" value="PAS"/>
    <property type="match status" value="3"/>
</dbReference>
<evidence type="ECO:0000256" key="7">
    <source>
        <dbReference type="ARBA" id="ARBA00022771"/>
    </source>
</evidence>
<dbReference type="Proteomes" id="UP000245942">
    <property type="component" value="Unassembled WGS sequence"/>
</dbReference>
<evidence type="ECO:0000256" key="3">
    <source>
        <dbReference type="ARBA" id="ARBA00022630"/>
    </source>
</evidence>
<dbReference type="Pfam" id="PF13426">
    <property type="entry name" value="PAS_9"/>
    <property type="match status" value="1"/>
</dbReference>
<reference evidence="16 17" key="1">
    <citation type="journal article" date="2018" name="Mol. Biol. Evol.">
        <title>Broad Genomic Sampling Reveals a Smut Pathogenic Ancestry of the Fungal Clade Ustilaginomycotina.</title>
        <authorList>
            <person name="Kijpornyongpan T."/>
            <person name="Mondo S.J."/>
            <person name="Barry K."/>
            <person name="Sandor L."/>
            <person name="Lee J."/>
            <person name="Lipzen A."/>
            <person name="Pangilinan J."/>
            <person name="LaButti K."/>
            <person name="Hainaut M."/>
            <person name="Henrissat B."/>
            <person name="Grigoriev I.V."/>
            <person name="Spatafora J.W."/>
            <person name="Aime M.C."/>
        </authorList>
    </citation>
    <scope>NUCLEOTIDE SEQUENCE [LARGE SCALE GENOMIC DNA]</scope>
    <source>
        <strain evidence="16 17">MCA 4718</strain>
    </source>
</reference>
<evidence type="ECO:0000256" key="5">
    <source>
        <dbReference type="ARBA" id="ARBA00022723"/>
    </source>
</evidence>
<evidence type="ECO:0000256" key="6">
    <source>
        <dbReference type="ARBA" id="ARBA00022737"/>
    </source>
</evidence>
<keyword evidence="6" id="KW-0677">Repeat</keyword>
<evidence type="ECO:0000313" key="16">
    <source>
        <dbReference type="EMBL" id="PWN23399.1"/>
    </source>
</evidence>
<keyword evidence="3" id="KW-0285">Flavoprotein</keyword>
<evidence type="ECO:0000256" key="9">
    <source>
        <dbReference type="ARBA" id="ARBA00022991"/>
    </source>
</evidence>
<evidence type="ECO:0000259" key="15">
    <source>
        <dbReference type="PROSITE" id="PS50112"/>
    </source>
</evidence>
<evidence type="ECO:0000256" key="11">
    <source>
        <dbReference type="ARBA" id="ARBA00023125"/>
    </source>
</evidence>
<protein>
    <recommendedName>
        <fullName evidence="15">PAS domain-containing protein</fullName>
    </recommendedName>
</protein>
<dbReference type="STRING" id="1684307.A0A316UDW0"/>
<dbReference type="PANTHER" id="PTHR47429">
    <property type="entry name" value="PROTEIN TWIN LOV 1"/>
    <property type="match status" value="1"/>
</dbReference>
<evidence type="ECO:0000256" key="13">
    <source>
        <dbReference type="ARBA" id="ARBA00023163"/>
    </source>
</evidence>
<keyword evidence="12" id="KW-0010">Activator</keyword>
<evidence type="ECO:0000256" key="12">
    <source>
        <dbReference type="ARBA" id="ARBA00023159"/>
    </source>
</evidence>
<keyword evidence="2" id="KW-0716">Sensory transduction</keyword>
<sequence length="534" mass="58522">VSQPKQAPSAGAASRQAYSTTGFDMLGALARVVLRPNPRILLGPVDLSASFTICDARHPEQPIVYCSDTFCELTGYSRDEILGRNCRFLQSPTGRVRSGSERYHTDNAAVLHLKQHSRAMQECQASLINYRKDGTPFINLVTVVPIPWGNSTEPVYLVGFQVDLVEQPSAVLQRAANGTYVVNYSTGSGAPTMPNRTMDSVTPAPTRDYEQEAAAREISVGKELAEIIGGNGGGKEDPTQWARILLQHSQDLIHVLSLKGTFLYVSPSVERLLGWKPEELMGKSISDFCHPSDVVPVFRELKDSTSNASINAAAKRSFRPEVNLLMRMRHKNDNFVWIESKGKLHLEQGKGRKVVISSARSRPVYNLPWEPVKATVNSDEPAFWAKVSNDGLVLSATEGVEAVVDGTDSSRLYGKHLHQMVNKEAMPALLEALRGVQVATVVHQMFNAVDEPVWVKSTMYPSAVMPGTHIIPTVFNTMEAKELASMGVDATADAGGVPGSSVFGELATHRSSSHIFELHSLKHANRRLREDVRS</sequence>
<keyword evidence="8" id="KW-0862">Zinc</keyword>
<keyword evidence="13" id="KW-0804">Transcription</keyword>
<keyword evidence="17" id="KW-1185">Reference proteome</keyword>